<name>A0A7S4A1K0_9STRA</name>
<protein>
    <recommendedName>
        <fullName evidence="5">Plastid lipid-associated protein/fibrillin conserved domain-containing protein</fullName>
    </recommendedName>
</protein>
<reference evidence="3" key="2">
    <citation type="submission" date="2021-11" db="EMBL/GenBank/DDBJ databases">
        <authorList>
            <consortium name="Genoscope - CEA"/>
            <person name="William W."/>
        </authorList>
    </citation>
    <scope>NUCLEOTIDE SEQUENCE</scope>
</reference>
<feature type="signal peptide" evidence="1">
    <location>
        <begin position="1"/>
        <end position="15"/>
    </location>
</feature>
<dbReference type="EMBL" id="CAKKNE010000004">
    <property type="protein sequence ID" value="CAH0374997.1"/>
    <property type="molecule type" value="Genomic_DNA"/>
</dbReference>
<dbReference type="OrthoDB" id="348976at2759"/>
<dbReference type="EMBL" id="HBIW01018901">
    <property type="protein sequence ID" value="CAE0700840.1"/>
    <property type="molecule type" value="Transcribed_RNA"/>
</dbReference>
<keyword evidence="4" id="KW-1185">Reference proteome</keyword>
<gene>
    <name evidence="2" type="ORF">PCAL00307_LOCUS16276</name>
    <name evidence="3" type="ORF">PECAL_4P23120</name>
</gene>
<accession>A0A7S4A1K0</accession>
<evidence type="ECO:0000313" key="4">
    <source>
        <dbReference type="Proteomes" id="UP000789595"/>
    </source>
</evidence>
<evidence type="ECO:0000313" key="3">
    <source>
        <dbReference type="EMBL" id="CAH0374997.1"/>
    </source>
</evidence>
<keyword evidence="1" id="KW-0732">Signal</keyword>
<proteinExistence type="predicted"/>
<sequence>MRVVDFFLLLHAVAALKCNVGRRRALAGCFSGAVGLVAVPSRSRATGAADELYELVRTRRPSQWQDSERARIDALVSEVVAQNAPWPRAGLVGKWRLAYLQPGPKGEGVDRRIPFPEFGFNEQYQIFSSGRVTNVGEVLGPAVRVEVKGGLEELDSSVTRSPKRFRALIDDGALCAGSACAPLPISGEGLFDGVYLDDRLRVGQNLNGGGARIVQVRVE</sequence>
<organism evidence="2">
    <name type="scientific">Pelagomonas calceolata</name>
    <dbReference type="NCBI Taxonomy" id="35677"/>
    <lineage>
        <taxon>Eukaryota</taxon>
        <taxon>Sar</taxon>
        <taxon>Stramenopiles</taxon>
        <taxon>Ochrophyta</taxon>
        <taxon>Pelagophyceae</taxon>
        <taxon>Pelagomonadales</taxon>
        <taxon>Pelagomonadaceae</taxon>
        <taxon>Pelagomonas</taxon>
    </lineage>
</organism>
<evidence type="ECO:0000256" key="1">
    <source>
        <dbReference type="SAM" id="SignalP"/>
    </source>
</evidence>
<feature type="chain" id="PRO_5036404005" description="Plastid lipid-associated protein/fibrillin conserved domain-containing protein" evidence="1">
    <location>
        <begin position="16"/>
        <end position="219"/>
    </location>
</feature>
<dbReference type="AlphaFoldDB" id="A0A7S4A1K0"/>
<dbReference type="Proteomes" id="UP000789595">
    <property type="component" value="Unassembled WGS sequence"/>
</dbReference>
<evidence type="ECO:0000313" key="2">
    <source>
        <dbReference type="EMBL" id="CAE0700840.1"/>
    </source>
</evidence>
<evidence type="ECO:0008006" key="5">
    <source>
        <dbReference type="Google" id="ProtNLM"/>
    </source>
</evidence>
<reference evidence="2" key="1">
    <citation type="submission" date="2021-01" db="EMBL/GenBank/DDBJ databases">
        <authorList>
            <person name="Corre E."/>
            <person name="Pelletier E."/>
            <person name="Niang G."/>
            <person name="Scheremetjew M."/>
            <person name="Finn R."/>
            <person name="Kale V."/>
            <person name="Holt S."/>
            <person name="Cochrane G."/>
            <person name="Meng A."/>
            <person name="Brown T."/>
            <person name="Cohen L."/>
        </authorList>
    </citation>
    <scope>NUCLEOTIDE SEQUENCE</scope>
    <source>
        <strain evidence="2">CCMP1756</strain>
    </source>
</reference>